<name>A0A3S5B6P0_9PLAT</name>
<evidence type="ECO:0000313" key="2">
    <source>
        <dbReference type="Proteomes" id="UP000784294"/>
    </source>
</evidence>
<sequence>MAPVGRHGLCTPACSGLWGGEAVWCGLQWFFAHRLIIPGRVDRAGAFETGNGCAISPAGRQVTGLKGRLGRLGVGTQKLLYRRTDEISARNRRLRRGVGQLESRAHEARQATLEII</sequence>
<keyword evidence="2" id="KW-1185">Reference proteome</keyword>
<protein>
    <submittedName>
        <fullName evidence="1">Uncharacterized protein</fullName>
    </submittedName>
</protein>
<proteinExistence type="predicted"/>
<reference evidence="1" key="1">
    <citation type="submission" date="2018-11" db="EMBL/GenBank/DDBJ databases">
        <authorList>
            <consortium name="Pathogen Informatics"/>
        </authorList>
    </citation>
    <scope>NUCLEOTIDE SEQUENCE</scope>
</reference>
<accession>A0A3S5B6P0</accession>
<comment type="caution">
    <text evidence="1">The sequence shown here is derived from an EMBL/GenBank/DDBJ whole genome shotgun (WGS) entry which is preliminary data.</text>
</comment>
<dbReference type="Proteomes" id="UP000784294">
    <property type="component" value="Unassembled WGS sequence"/>
</dbReference>
<dbReference type="AlphaFoldDB" id="A0A3S5B6P0"/>
<evidence type="ECO:0000313" key="1">
    <source>
        <dbReference type="EMBL" id="VEL41830.1"/>
    </source>
</evidence>
<organism evidence="1 2">
    <name type="scientific">Protopolystoma xenopodis</name>
    <dbReference type="NCBI Taxonomy" id="117903"/>
    <lineage>
        <taxon>Eukaryota</taxon>
        <taxon>Metazoa</taxon>
        <taxon>Spiralia</taxon>
        <taxon>Lophotrochozoa</taxon>
        <taxon>Platyhelminthes</taxon>
        <taxon>Monogenea</taxon>
        <taxon>Polyopisthocotylea</taxon>
        <taxon>Polystomatidea</taxon>
        <taxon>Polystomatidae</taxon>
        <taxon>Protopolystoma</taxon>
    </lineage>
</organism>
<dbReference type="EMBL" id="CAAALY010271229">
    <property type="protein sequence ID" value="VEL41830.1"/>
    <property type="molecule type" value="Genomic_DNA"/>
</dbReference>
<gene>
    <name evidence="1" type="ORF">PXEA_LOCUS35270</name>
</gene>